<name>A0A158T0B7_HAEIF</name>
<evidence type="ECO:0000313" key="1">
    <source>
        <dbReference type="EMBL" id="KIS36561.1"/>
    </source>
</evidence>
<dbReference type="Proteomes" id="UP000050700">
    <property type="component" value="Unassembled WGS sequence"/>
</dbReference>
<sequence>MMNTNLVNLFLLNFTYLLKFQTINAHYYCQSVYPKDNYFHFFY</sequence>
<protein>
    <submittedName>
        <fullName evidence="1">Uncharacterized protein</fullName>
    </submittedName>
</protein>
<comment type="caution">
    <text evidence="1">The sequence shown here is derived from an EMBL/GenBank/DDBJ whole genome shotgun (WGS) entry which is preliminary data.</text>
</comment>
<proteinExistence type="predicted"/>
<dbReference type="EMBL" id="JMQP01000002">
    <property type="protein sequence ID" value="KIS36561.1"/>
    <property type="molecule type" value="Genomic_DNA"/>
</dbReference>
<reference evidence="1 2" key="1">
    <citation type="submission" date="2014-05" db="EMBL/GenBank/DDBJ databases">
        <title>Methylome analysis of the phasevarions of Haemophilus influenzae.</title>
        <authorList>
            <person name="Atack J.M."/>
            <person name="Fox K.L."/>
            <person name="Power P.M."/>
            <person name="Clark T."/>
            <person name="Jurcisek J."/>
            <person name="Korlach J."/>
            <person name="Bakaletz L.O."/>
            <person name="Jennings M.P."/>
        </authorList>
    </citation>
    <scope>NUCLEOTIDE SEQUENCE [LARGE SCALE GENOMIC DNA]</scope>
    <source>
        <strain evidence="1 2">1209</strain>
    </source>
</reference>
<dbReference type="AlphaFoldDB" id="A0A158T0B7"/>
<accession>A0A158T0B7</accession>
<evidence type="ECO:0000313" key="2">
    <source>
        <dbReference type="Proteomes" id="UP000050700"/>
    </source>
</evidence>
<organism evidence="1 2">
    <name type="scientific">Haemophilus influenzae</name>
    <dbReference type="NCBI Taxonomy" id="727"/>
    <lineage>
        <taxon>Bacteria</taxon>
        <taxon>Pseudomonadati</taxon>
        <taxon>Pseudomonadota</taxon>
        <taxon>Gammaproteobacteria</taxon>
        <taxon>Pasteurellales</taxon>
        <taxon>Pasteurellaceae</taxon>
        <taxon>Haemophilus</taxon>
    </lineage>
</organism>
<gene>
    <name evidence="1" type="ORF">NTHI1209_02216</name>
</gene>